<dbReference type="PANTHER" id="PTHR30036:SF7">
    <property type="entry name" value="ABC TRANSPORTER PERIPLASMIC-BINDING PROTEIN YPHF"/>
    <property type="match status" value="1"/>
</dbReference>
<dbReference type="RefSeq" id="WP_172749567.1">
    <property type="nucleotide sequence ID" value="NZ_JAKNHQ010000012.1"/>
</dbReference>
<accession>A0ABS9MLX6</accession>
<evidence type="ECO:0000256" key="1">
    <source>
        <dbReference type="ARBA" id="ARBA00004196"/>
    </source>
</evidence>
<evidence type="ECO:0000256" key="2">
    <source>
        <dbReference type="ARBA" id="ARBA00007639"/>
    </source>
</evidence>
<sequence>MSKKKILVVAIVFLLLGVSLVRLSGDSVWSPKQDETIQISFIARGKKTESWSTIEQGIEQAANDLNVEITPIYLSSENDASEQISLLNREVQNGADAVLIAPANSEDLRAPIEEAQKHVPVVAIESTVAGMETLPYIGCDNVSLGQALGEEILASGGKGTKVAILQNSLSCSSVKERYQGVLEVLQQYGMELGFWEIPDDPTQAYETAKTLLQRQDVNKAVALDGATLEAVARAEKELSPPGVTTVDIYGVGRTNQVVSYLEEKVITSIGVQNEFNIGYLGVKAAVDQIQGNEAESATINFAIVNSADMYSPENQRLLFPFVR</sequence>
<protein>
    <submittedName>
        <fullName evidence="4">Substrate-binding domain-containing protein</fullName>
    </submittedName>
</protein>
<feature type="domain" description="Periplasmic binding protein" evidence="3">
    <location>
        <begin position="41"/>
        <end position="293"/>
    </location>
</feature>
<comment type="caution">
    <text evidence="4">The sequence shown here is derived from an EMBL/GenBank/DDBJ whole genome shotgun (WGS) entry which is preliminary data.</text>
</comment>
<proteinExistence type="inferred from homology"/>
<keyword evidence="5" id="KW-1185">Reference proteome</keyword>
<reference evidence="4 5" key="1">
    <citation type="submission" date="2022-01" db="EMBL/GenBank/DDBJ databases">
        <title>Collection of gut derived symbiotic bacterial strains cultured from healthy donors.</title>
        <authorList>
            <person name="Lin H."/>
            <person name="Kohout C."/>
            <person name="Waligurski E."/>
            <person name="Pamer E.G."/>
        </authorList>
    </citation>
    <scope>NUCLEOTIDE SEQUENCE [LARGE SCALE GENOMIC DNA]</scope>
    <source>
        <strain evidence="4 5">DFI.7.58</strain>
    </source>
</reference>
<evidence type="ECO:0000313" key="4">
    <source>
        <dbReference type="EMBL" id="MCG4611212.1"/>
    </source>
</evidence>
<comment type="subcellular location">
    <subcellularLocation>
        <location evidence="1">Cell envelope</location>
    </subcellularLocation>
</comment>
<dbReference type="PANTHER" id="PTHR30036">
    <property type="entry name" value="D-XYLOSE-BINDING PERIPLASMIC PROTEIN"/>
    <property type="match status" value="1"/>
</dbReference>
<dbReference type="EMBL" id="JAKNHQ010000012">
    <property type="protein sequence ID" value="MCG4611212.1"/>
    <property type="molecule type" value="Genomic_DNA"/>
</dbReference>
<dbReference type="InterPro" id="IPR025997">
    <property type="entry name" value="SBP_2_dom"/>
</dbReference>
<name>A0ABS9MLX6_9FIRM</name>
<dbReference type="Gene3D" id="3.40.50.2300">
    <property type="match status" value="2"/>
</dbReference>
<dbReference type="InterPro" id="IPR028082">
    <property type="entry name" value="Peripla_BP_I"/>
</dbReference>
<comment type="similarity">
    <text evidence="2">Belongs to the bacterial solute-binding protein 2 family.</text>
</comment>
<gene>
    <name evidence="4" type="ORF">L0P57_09750</name>
</gene>
<evidence type="ECO:0000313" key="5">
    <source>
        <dbReference type="Proteomes" id="UP001298681"/>
    </source>
</evidence>
<evidence type="ECO:0000259" key="3">
    <source>
        <dbReference type="Pfam" id="PF13407"/>
    </source>
</evidence>
<dbReference type="InterPro" id="IPR050555">
    <property type="entry name" value="Bact_Solute-Bind_Prot2"/>
</dbReference>
<dbReference type="Pfam" id="PF13407">
    <property type="entry name" value="Peripla_BP_4"/>
    <property type="match status" value="1"/>
</dbReference>
<organism evidence="4 5">
    <name type="scientific">Anaeromassilibacillus senegalensis</name>
    <dbReference type="NCBI Taxonomy" id="1673717"/>
    <lineage>
        <taxon>Bacteria</taxon>
        <taxon>Bacillati</taxon>
        <taxon>Bacillota</taxon>
        <taxon>Clostridia</taxon>
        <taxon>Eubacteriales</taxon>
        <taxon>Acutalibacteraceae</taxon>
        <taxon>Anaeromassilibacillus</taxon>
    </lineage>
</organism>
<dbReference type="Proteomes" id="UP001298681">
    <property type="component" value="Unassembled WGS sequence"/>
</dbReference>
<dbReference type="SUPFAM" id="SSF53822">
    <property type="entry name" value="Periplasmic binding protein-like I"/>
    <property type="match status" value="1"/>
</dbReference>